<name>A0A9J6B373_SOLCO</name>
<gene>
    <name evidence="1" type="ORF">H5410_002922</name>
</gene>
<accession>A0A9J6B373</accession>
<comment type="caution">
    <text evidence="1">The sequence shown here is derived from an EMBL/GenBank/DDBJ whole genome shotgun (WGS) entry which is preliminary data.</text>
</comment>
<protein>
    <submittedName>
        <fullName evidence="1">Uncharacterized protein</fullName>
    </submittedName>
</protein>
<reference evidence="1 2" key="1">
    <citation type="submission" date="2020-09" db="EMBL/GenBank/DDBJ databases">
        <title>De no assembly of potato wild relative species, Solanum commersonii.</title>
        <authorList>
            <person name="Cho K."/>
        </authorList>
    </citation>
    <scope>NUCLEOTIDE SEQUENCE [LARGE SCALE GENOMIC DNA]</scope>
    <source>
        <strain evidence="1">LZ3.2</strain>
        <tissue evidence="1">Leaf</tissue>
    </source>
</reference>
<evidence type="ECO:0000313" key="1">
    <source>
        <dbReference type="EMBL" id="KAG5631205.1"/>
    </source>
</evidence>
<dbReference type="Proteomes" id="UP000824120">
    <property type="component" value="Chromosome 1"/>
</dbReference>
<evidence type="ECO:0000313" key="2">
    <source>
        <dbReference type="Proteomes" id="UP000824120"/>
    </source>
</evidence>
<dbReference type="AlphaFoldDB" id="A0A9J6B373"/>
<keyword evidence="2" id="KW-1185">Reference proteome</keyword>
<proteinExistence type="predicted"/>
<dbReference type="EMBL" id="JACXVP010000001">
    <property type="protein sequence ID" value="KAG5631205.1"/>
    <property type="molecule type" value="Genomic_DNA"/>
</dbReference>
<organism evidence="1 2">
    <name type="scientific">Solanum commersonii</name>
    <name type="common">Commerson's wild potato</name>
    <name type="synonym">Commerson's nightshade</name>
    <dbReference type="NCBI Taxonomy" id="4109"/>
    <lineage>
        <taxon>Eukaryota</taxon>
        <taxon>Viridiplantae</taxon>
        <taxon>Streptophyta</taxon>
        <taxon>Embryophyta</taxon>
        <taxon>Tracheophyta</taxon>
        <taxon>Spermatophyta</taxon>
        <taxon>Magnoliopsida</taxon>
        <taxon>eudicotyledons</taxon>
        <taxon>Gunneridae</taxon>
        <taxon>Pentapetalae</taxon>
        <taxon>asterids</taxon>
        <taxon>lamiids</taxon>
        <taxon>Solanales</taxon>
        <taxon>Solanaceae</taxon>
        <taxon>Solanoideae</taxon>
        <taxon>Solaneae</taxon>
        <taxon>Solanum</taxon>
    </lineage>
</organism>
<sequence>MSLNGHTFALSSISSLEKTFLILSELKQVLIRKYGQTYGVLNLERKDQIGGEKELSACRRAVLRSNTMSPNDPKHDDDKG</sequence>